<evidence type="ECO:0000313" key="3">
    <source>
        <dbReference type="Proteomes" id="UP000501926"/>
    </source>
</evidence>
<dbReference type="EMBL" id="CP049055">
    <property type="protein sequence ID" value="QII10105.1"/>
    <property type="molecule type" value="Genomic_DNA"/>
</dbReference>
<evidence type="ECO:0000313" key="2">
    <source>
        <dbReference type="EMBL" id="QII10105.1"/>
    </source>
</evidence>
<accession>Q1PZK1</accession>
<gene>
    <name evidence="2" type="ORF">KsCSTR_07260</name>
    <name evidence="1" type="ORF">kustd1772</name>
</gene>
<dbReference type="AlphaFoldDB" id="Q1PZK1"/>
<dbReference type="EMBL" id="CT573072">
    <property type="protein sequence ID" value="CAJ72517.1"/>
    <property type="molecule type" value="Genomic_DNA"/>
</dbReference>
<reference evidence="2 3" key="3">
    <citation type="submission" date="2020-02" db="EMBL/GenBank/DDBJ databases">
        <title>Newly sequenced genome of strain CSTR1 showed variability in Candidatus Kuenenia stuttgartiensis genomes.</title>
        <authorList>
            <person name="Ding C."/>
            <person name="Adrian L."/>
        </authorList>
    </citation>
    <scope>NUCLEOTIDE SEQUENCE [LARGE SCALE GENOMIC DNA]</scope>
    <source>
        <strain evidence="2 3">CSTR1</strain>
    </source>
</reference>
<sequence>MTFYHAFALQNTSITFVCLKIYTKILLSCKFTMIQFVICQCVEANYFPEHFSLRLNKKDLYRESGKYHCHSDSNNNFSSVKMSK</sequence>
<protein>
    <submittedName>
        <fullName evidence="1">Uncharacterized protein</fullName>
    </submittedName>
</protein>
<evidence type="ECO:0000313" key="1">
    <source>
        <dbReference type="EMBL" id="CAJ72517.1"/>
    </source>
</evidence>
<reference evidence="1" key="2">
    <citation type="submission" date="2006-01" db="EMBL/GenBank/DDBJ databases">
        <authorList>
            <person name="Genoscope"/>
        </authorList>
    </citation>
    <scope>NUCLEOTIDE SEQUENCE</scope>
</reference>
<proteinExistence type="predicted"/>
<dbReference type="Proteomes" id="UP000501926">
    <property type="component" value="Chromosome"/>
</dbReference>
<organism evidence="1">
    <name type="scientific">Kuenenia stuttgartiensis</name>
    <dbReference type="NCBI Taxonomy" id="174633"/>
    <lineage>
        <taxon>Bacteria</taxon>
        <taxon>Pseudomonadati</taxon>
        <taxon>Planctomycetota</taxon>
        <taxon>Candidatus Brocadiia</taxon>
        <taxon>Candidatus Brocadiales</taxon>
        <taxon>Candidatus Brocadiaceae</taxon>
        <taxon>Candidatus Kuenenia</taxon>
    </lineage>
</organism>
<reference evidence="1" key="1">
    <citation type="journal article" date="2006" name="Nature">
        <title>Deciphering the evolution and metabolism of an anammox bacterium from a community genome.</title>
        <authorList>
            <person name="Strous M."/>
            <person name="Pelletier E."/>
            <person name="Mangenot S."/>
            <person name="Rattei T."/>
            <person name="Lehner A."/>
            <person name="Taylor M.W."/>
            <person name="Horn M."/>
            <person name="Daims H."/>
            <person name="Bartol-Mavel D."/>
            <person name="Wincker P."/>
            <person name="Barbe V."/>
            <person name="Fonknechten N."/>
            <person name="Vallenet D."/>
            <person name="Segurens B."/>
            <person name="Schenowitz-Truong C."/>
            <person name="Medigue C."/>
            <person name="Collingro A."/>
            <person name="Snel B."/>
            <person name="Dutilh B.E."/>
            <person name="OpDenCamp H.J.M."/>
            <person name="vanDerDrift C."/>
            <person name="Cirpus I."/>
            <person name="vanDePas-Schoonen K.T."/>
            <person name="Harhangi H.R."/>
            <person name="vanNiftrik L."/>
            <person name="Schmid M."/>
            <person name="Keltjens J."/>
            <person name="vanDeVossenberg J."/>
            <person name="Kartal B."/>
            <person name="Meier H."/>
            <person name="Frishman D."/>
            <person name="Huynen M.A."/>
            <person name="Mewes H."/>
            <person name="Weissenbach J."/>
            <person name="Jetten M.S.M."/>
            <person name="Wagner M."/>
            <person name="LePaslier D."/>
        </authorList>
    </citation>
    <scope>NUCLEOTIDE SEQUENCE</scope>
</reference>
<name>Q1PZK1_KUEST</name>